<accession>A0A1B6VG66</accession>
<protein>
    <recommendedName>
        <fullName evidence="6">Putative aliphatic sulfonates-binding protein</fullName>
    </recommendedName>
</protein>
<dbReference type="GO" id="GO:0042626">
    <property type="term" value="F:ATPase-coupled transmembrane transporter activity"/>
    <property type="evidence" value="ECO:0007669"/>
    <property type="project" value="InterPro"/>
</dbReference>
<feature type="chain" id="PRO_5008589917" description="Putative aliphatic sulfonates-binding protein" evidence="7">
    <location>
        <begin position="29"/>
        <end position="313"/>
    </location>
</feature>
<dbReference type="Proteomes" id="UP000077786">
    <property type="component" value="Unassembled WGS sequence"/>
</dbReference>
<evidence type="ECO:0000313" key="10">
    <source>
        <dbReference type="Proteomes" id="UP000077786"/>
    </source>
</evidence>
<comment type="function">
    <text evidence="5">Part of a binding-protein-dependent transport system for aliphatic sulfonates. Putative binding protein.</text>
</comment>
<dbReference type="InterPro" id="IPR001638">
    <property type="entry name" value="Solute-binding_3/MltF_N"/>
</dbReference>
<dbReference type="GO" id="GO:0042597">
    <property type="term" value="C:periplasmic space"/>
    <property type="evidence" value="ECO:0007669"/>
    <property type="project" value="UniProtKB-SubCell"/>
</dbReference>
<evidence type="ECO:0000313" key="9">
    <source>
        <dbReference type="EMBL" id="OAJ66219.1"/>
    </source>
</evidence>
<dbReference type="PANTHER" id="PTHR30024:SF42">
    <property type="entry name" value="ALIPHATIC SULFONATES-BINDING PROTEIN-RELATED"/>
    <property type="match status" value="1"/>
</dbReference>
<dbReference type="PANTHER" id="PTHR30024">
    <property type="entry name" value="ALIPHATIC SULFONATES-BINDING PROTEIN-RELATED"/>
    <property type="match status" value="1"/>
</dbReference>
<comment type="similarity">
    <text evidence="2">Belongs to the bacterial solute-binding protein SsuA/TauA family.</text>
</comment>
<dbReference type="Pfam" id="PF09084">
    <property type="entry name" value="NMT1"/>
    <property type="match status" value="1"/>
</dbReference>
<reference evidence="9 10" key="1">
    <citation type="submission" date="2016-03" db="EMBL/GenBank/DDBJ databases">
        <title>Draft genome sequence of Gluconobacter cerinus strain CECT 9110.</title>
        <authorList>
            <person name="Sainz F."/>
            <person name="Mas A."/>
            <person name="Torija M.J."/>
        </authorList>
    </citation>
    <scope>NUCLEOTIDE SEQUENCE [LARGE SCALE GENOMIC DNA]</scope>
    <source>
        <strain evidence="9 10">CECT 9110</strain>
    </source>
</reference>
<feature type="domain" description="Solute-binding protein family 3/N-terminal" evidence="8">
    <location>
        <begin position="32"/>
        <end position="254"/>
    </location>
</feature>
<evidence type="ECO:0000256" key="1">
    <source>
        <dbReference type="ARBA" id="ARBA00004418"/>
    </source>
</evidence>
<dbReference type="RefSeq" id="WP_064275548.1">
    <property type="nucleotide sequence ID" value="NZ_LUTU01000019.1"/>
</dbReference>
<proteinExistence type="inferred from homology"/>
<dbReference type="EMBL" id="LUTU01000019">
    <property type="protein sequence ID" value="OAJ66219.1"/>
    <property type="molecule type" value="Genomic_DNA"/>
</dbReference>
<dbReference type="PATRIC" id="fig|38307.3.peg.3313"/>
<dbReference type="FunFam" id="3.40.190.10:FF:000050">
    <property type="entry name" value="Sulfonate ABC transporter substrate-binding protein"/>
    <property type="match status" value="1"/>
</dbReference>
<comment type="caution">
    <text evidence="9">The sequence shown here is derived from an EMBL/GenBank/DDBJ whole genome shotgun (WGS) entry which is preliminary data.</text>
</comment>
<evidence type="ECO:0000256" key="6">
    <source>
        <dbReference type="ARBA" id="ARBA00070228"/>
    </source>
</evidence>
<dbReference type="InterPro" id="IPR015168">
    <property type="entry name" value="SsuA/THI5"/>
</dbReference>
<feature type="signal peptide" evidence="7">
    <location>
        <begin position="1"/>
        <end position="28"/>
    </location>
</feature>
<gene>
    <name evidence="9" type="ORF">A0123_03170</name>
</gene>
<sequence>MTDPRTVITRRSLLAGGFALTFASSAHAATPVIRIGYQRYSTLVILKASGALEKALVGRANVVWSEFVAGPQLLQALVAGALDLGQTGDAPPVFASAASPDALVYVGHEPPAPLAEAILVPKDSSIRTLADLKGKRIALNRASNVHWFLLQVLHKAGLSFHDIKPAYLTPSSARSAFESGQIDAWAIWDPYLSSALSNSPRILTTAQDIVANREFFLARRGFAESQPDLLREALHQIAQTDDWAQAHKPEVSRLLATQTGLPYDTVYSAIKTRDFGYAPMSAEIIQEQQQVADGFLKEGLLPSHVDIGSTVWK</sequence>
<dbReference type="OrthoDB" id="7374754at2"/>
<keyword evidence="4 7" id="KW-0732">Signal</keyword>
<dbReference type="SUPFAM" id="SSF53850">
    <property type="entry name" value="Periplasmic binding protein-like II"/>
    <property type="match status" value="1"/>
</dbReference>
<dbReference type="InterPro" id="IPR010067">
    <property type="entry name" value="ABC_SsuA_sub-bd"/>
</dbReference>
<dbReference type="AlphaFoldDB" id="A0A1B6VG66"/>
<organism evidence="9 10">
    <name type="scientific">Gluconobacter cerinus</name>
    <dbReference type="NCBI Taxonomy" id="38307"/>
    <lineage>
        <taxon>Bacteria</taxon>
        <taxon>Pseudomonadati</taxon>
        <taxon>Pseudomonadota</taxon>
        <taxon>Alphaproteobacteria</taxon>
        <taxon>Acetobacterales</taxon>
        <taxon>Acetobacteraceae</taxon>
        <taxon>Gluconobacter</taxon>
    </lineage>
</organism>
<keyword evidence="3" id="KW-0813">Transport</keyword>
<dbReference type="GO" id="GO:0016020">
    <property type="term" value="C:membrane"/>
    <property type="evidence" value="ECO:0007669"/>
    <property type="project" value="InterPro"/>
</dbReference>
<evidence type="ECO:0000256" key="7">
    <source>
        <dbReference type="SAM" id="SignalP"/>
    </source>
</evidence>
<evidence type="ECO:0000256" key="3">
    <source>
        <dbReference type="ARBA" id="ARBA00022448"/>
    </source>
</evidence>
<dbReference type="Gene3D" id="3.40.190.10">
    <property type="entry name" value="Periplasmic binding protein-like II"/>
    <property type="match status" value="2"/>
</dbReference>
<evidence type="ECO:0000256" key="2">
    <source>
        <dbReference type="ARBA" id="ARBA00010742"/>
    </source>
</evidence>
<name>A0A1B6VG66_9PROT</name>
<evidence type="ECO:0000256" key="5">
    <source>
        <dbReference type="ARBA" id="ARBA00055538"/>
    </source>
</evidence>
<dbReference type="SMART" id="SM00062">
    <property type="entry name" value="PBPb"/>
    <property type="match status" value="1"/>
</dbReference>
<evidence type="ECO:0000259" key="8">
    <source>
        <dbReference type="SMART" id="SM00062"/>
    </source>
</evidence>
<evidence type="ECO:0000256" key="4">
    <source>
        <dbReference type="ARBA" id="ARBA00022729"/>
    </source>
</evidence>
<comment type="subcellular location">
    <subcellularLocation>
        <location evidence="1">Periplasm</location>
    </subcellularLocation>
</comment>
<dbReference type="NCBIfam" id="TIGR01728">
    <property type="entry name" value="SsuA_fam"/>
    <property type="match status" value="1"/>
</dbReference>